<reference evidence="1" key="1">
    <citation type="journal article" date="2021" name="Proc. Natl. Acad. Sci. U.S.A.">
        <title>A Catalog of Tens of Thousands of Viruses from Human Metagenomes Reveals Hidden Associations with Chronic Diseases.</title>
        <authorList>
            <person name="Tisza M.J."/>
            <person name="Buck C.B."/>
        </authorList>
    </citation>
    <scope>NUCLEOTIDE SEQUENCE</scope>
    <source>
        <strain evidence="1">Ctesc4</strain>
    </source>
</reference>
<sequence length="122" mass="13934">MVENAYAIETRERLNEATRKLKVKIDHYRDVVPLTQEGIEKCLNLPDDWDAQAVEENWTTATEVLLAVSLACQLGKQTLYRRWGIEAVTLIIQLDDTVEAVNNFADALRDAVNENEQEKTDD</sequence>
<accession>A0A8S5TEB8</accession>
<proteinExistence type="predicted"/>
<evidence type="ECO:0000313" key="1">
    <source>
        <dbReference type="EMBL" id="DAF61098.1"/>
    </source>
</evidence>
<protein>
    <submittedName>
        <fullName evidence="1">Uncharacterized protein</fullName>
    </submittedName>
</protein>
<dbReference type="EMBL" id="BK032802">
    <property type="protein sequence ID" value="DAF61098.1"/>
    <property type="molecule type" value="Genomic_DNA"/>
</dbReference>
<organism evidence="1">
    <name type="scientific">Phage sp. ctesc4</name>
    <dbReference type="NCBI Taxonomy" id="2828008"/>
    <lineage>
        <taxon>Viruses</taxon>
    </lineage>
</organism>
<name>A0A8S5TEB8_9VIRU</name>